<dbReference type="CDD" id="cd05403">
    <property type="entry name" value="NT_KNTase_like"/>
    <property type="match status" value="1"/>
</dbReference>
<gene>
    <name evidence="2" type="ORF">GCM10007392_40840</name>
</gene>
<dbReference type="Pfam" id="PF05168">
    <property type="entry name" value="HEPN"/>
    <property type="match status" value="1"/>
</dbReference>
<dbReference type="Gene3D" id="3.30.460.10">
    <property type="entry name" value="Beta Polymerase, domain 2"/>
    <property type="match status" value="1"/>
</dbReference>
<protein>
    <submittedName>
        <fullName evidence="2">DNA-binding protein</fullName>
    </submittedName>
</protein>
<dbReference type="PANTHER" id="PTHR33933:SF1">
    <property type="entry name" value="PROTEIN ADENYLYLTRANSFERASE MNTA-RELATED"/>
    <property type="match status" value="1"/>
</dbReference>
<dbReference type="RefSeq" id="WP_189612207.1">
    <property type="nucleotide sequence ID" value="NZ_BMXR01000012.1"/>
</dbReference>
<evidence type="ECO:0000313" key="2">
    <source>
        <dbReference type="EMBL" id="GGX68997.1"/>
    </source>
</evidence>
<dbReference type="PROSITE" id="PS50910">
    <property type="entry name" value="HEPN"/>
    <property type="match status" value="1"/>
</dbReference>
<dbReference type="InterPro" id="IPR052548">
    <property type="entry name" value="Type_VII_TA_antitoxin"/>
</dbReference>
<accession>A0A918NI11</accession>
<reference evidence="2" key="1">
    <citation type="journal article" date="2014" name="Int. J. Syst. Evol. Microbiol.">
        <title>Complete genome sequence of Corynebacterium casei LMG S-19264T (=DSM 44701T), isolated from a smear-ripened cheese.</title>
        <authorList>
            <consortium name="US DOE Joint Genome Institute (JGI-PGF)"/>
            <person name="Walter F."/>
            <person name="Albersmeier A."/>
            <person name="Kalinowski J."/>
            <person name="Ruckert C."/>
        </authorList>
    </citation>
    <scope>NUCLEOTIDE SEQUENCE</scope>
    <source>
        <strain evidence="2">KCTC 22169</strain>
    </source>
</reference>
<dbReference type="EMBL" id="BMXR01000012">
    <property type="protein sequence ID" value="GGX68997.1"/>
    <property type="molecule type" value="Genomic_DNA"/>
</dbReference>
<dbReference type="GO" id="GO:0003677">
    <property type="term" value="F:DNA binding"/>
    <property type="evidence" value="ECO:0007669"/>
    <property type="project" value="UniProtKB-KW"/>
</dbReference>
<keyword evidence="3" id="KW-1185">Reference proteome</keyword>
<dbReference type="InterPro" id="IPR007842">
    <property type="entry name" value="HEPN_dom"/>
</dbReference>
<dbReference type="SUPFAM" id="SSF81301">
    <property type="entry name" value="Nucleotidyltransferase"/>
    <property type="match status" value="1"/>
</dbReference>
<name>A0A918NI11_9GAMM</name>
<dbReference type="AlphaFoldDB" id="A0A918NI11"/>
<dbReference type="Proteomes" id="UP000626148">
    <property type="component" value="Unassembled WGS sequence"/>
</dbReference>
<dbReference type="InterPro" id="IPR043519">
    <property type="entry name" value="NT_sf"/>
</dbReference>
<dbReference type="SMART" id="SM00748">
    <property type="entry name" value="HEPN"/>
    <property type="match status" value="1"/>
</dbReference>
<reference evidence="2" key="2">
    <citation type="submission" date="2020-09" db="EMBL/GenBank/DDBJ databases">
        <authorList>
            <person name="Sun Q."/>
            <person name="Kim S."/>
        </authorList>
    </citation>
    <scope>NUCLEOTIDE SEQUENCE</scope>
    <source>
        <strain evidence="2">KCTC 22169</strain>
    </source>
</reference>
<organism evidence="2 3">
    <name type="scientific">Saccharospirillum salsuginis</name>
    <dbReference type="NCBI Taxonomy" id="418750"/>
    <lineage>
        <taxon>Bacteria</taxon>
        <taxon>Pseudomonadati</taxon>
        <taxon>Pseudomonadota</taxon>
        <taxon>Gammaproteobacteria</taxon>
        <taxon>Oceanospirillales</taxon>
        <taxon>Saccharospirillaceae</taxon>
        <taxon>Saccharospirillum</taxon>
    </lineage>
</organism>
<dbReference type="Gene3D" id="1.20.120.330">
    <property type="entry name" value="Nucleotidyltransferases domain 2"/>
    <property type="match status" value="1"/>
</dbReference>
<sequence length="286" mass="33506">MKTTLDHLPEDKQTQLHQAVDIICEFFKPGLLILFGSYARGDWEEELADDGEHYVYQSDFDLIAIMKNEALARKVERKKSMKTRLQDEVATPVSLIAEDIHFVNQRIEKRQYFFTDIRKEGILLFSHGDLALAEPVEMEPQERQFLAKGDYDYWYDNAKGFLTYFDVALQLDDLNKAAFFLHQATECFYDAILLVYTRYKPKTHDLEKLSGLVASIEPRSLAVFPTSTLDEKIRFELLRKAYVDARYNREYTITRDDLAWLAERVERLRQLTVDLCREKIDSFTAS</sequence>
<keyword evidence="2" id="KW-0238">DNA-binding</keyword>
<proteinExistence type="predicted"/>
<feature type="domain" description="HEPN" evidence="1">
    <location>
        <begin position="155"/>
        <end position="275"/>
    </location>
</feature>
<evidence type="ECO:0000259" key="1">
    <source>
        <dbReference type="PROSITE" id="PS50910"/>
    </source>
</evidence>
<dbReference type="PANTHER" id="PTHR33933">
    <property type="entry name" value="NUCLEOTIDYLTRANSFERASE"/>
    <property type="match status" value="1"/>
</dbReference>
<comment type="caution">
    <text evidence="2">The sequence shown here is derived from an EMBL/GenBank/DDBJ whole genome shotgun (WGS) entry which is preliminary data.</text>
</comment>
<evidence type="ECO:0000313" key="3">
    <source>
        <dbReference type="Proteomes" id="UP000626148"/>
    </source>
</evidence>
<dbReference type="SUPFAM" id="SSF81593">
    <property type="entry name" value="Nucleotidyltransferase substrate binding subunit/domain"/>
    <property type="match status" value="1"/>
</dbReference>